<keyword evidence="3" id="KW-1185">Reference proteome</keyword>
<sequence length="342" mass="38581">MREAKQILSTYDAFNKYCNTSTCRRTPLSDYTIPDLGTFSVVEDCQLEALGLQEPDVQSTNVLLSPAPPAFRTRQKTKAKALLQQMDTLQLGTPETPSKPPKGNPQSQGLLDELEEECDSSEPESTGFEGDLTEMSLYSPAPKEAHGVFFQRTDDEEIVNIALQNFLNALSVHFEGSLRWSPHRVRFTFESGSAVFEARTDGYLRDNRTSNVIGIVEVKAALRTADNAVRMQESAEIISWITDPRHAPKALPGRSFIVSQDRHEIYVSFAEYNIEYLKYLKGKRYSGDPFLTMHEYGPWHIGDKKHMSLLGRLILALVIRARKDRDKHLTVSALINDLPEDD</sequence>
<dbReference type="EMBL" id="ML739321">
    <property type="protein sequence ID" value="KAE8349305.1"/>
    <property type="molecule type" value="Genomic_DNA"/>
</dbReference>
<dbReference type="Proteomes" id="UP000327118">
    <property type="component" value="Unassembled WGS sequence"/>
</dbReference>
<organism evidence="2 3">
    <name type="scientific">Aspergillus coremiiformis</name>
    <dbReference type="NCBI Taxonomy" id="138285"/>
    <lineage>
        <taxon>Eukaryota</taxon>
        <taxon>Fungi</taxon>
        <taxon>Dikarya</taxon>
        <taxon>Ascomycota</taxon>
        <taxon>Pezizomycotina</taxon>
        <taxon>Eurotiomycetes</taxon>
        <taxon>Eurotiomycetidae</taxon>
        <taxon>Eurotiales</taxon>
        <taxon>Aspergillaceae</taxon>
        <taxon>Aspergillus</taxon>
        <taxon>Aspergillus subgen. Circumdati</taxon>
    </lineage>
</organism>
<reference evidence="3" key="1">
    <citation type="submission" date="2019-04" db="EMBL/GenBank/DDBJ databases">
        <title>Friends and foes A comparative genomics studyof 23 Aspergillus species from section Flavi.</title>
        <authorList>
            <consortium name="DOE Joint Genome Institute"/>
            <person name="Kjaerbolling I."/>
            <person name="Vesth T."/>
            <person name="Frisvad J.C."/>
            <person name="Nybo J.L."/>
            <person name="Theobald S."/>
            <person name="Kildgaard S."/>
            <person name="Isbrandt T."/>
            <person name="Kuo A."/>
            <person name="Sato A."/>
            <person name="Lyhne E.K."/>
            <person name="Kogle M.E."/>
            <person name="Wiebenga A."/>
            <person name="Kun R.S."/>
            <person name="Lubbers R.J."/>
            <person name="Makela M.R."/>
            <person name="Barry K."/>
            <person name="Chovatia M."/>
            <person name="Clum A."/>
            <person name="Daum C."/>
            <person name="Haridas S."/>
            <person name="He G."/>
            <person name="LaButti K."/>
            <person name="Lipzen A."/>
            <person name="Mondo S."/>
            <person name="Riley R."/>
            <person name="Salamov A."/>
            <person name="Simmons B.A."/>
            <person name="Magnuson J.K."/>
            <person name="Henrissat B."/>
            <person name="Mortensen U.H."/>
            <person name="Larsen T.O."/>
            <person name="Devries R.P."/>
            <person name="Grigoriev I.V."/>
            <person name="Machida M."/>
            <person name="Baker S.E."/>
            <person name="Andersen M.R."/>
        </authorList>
    </citation>
    <scope>NUCLEOTIDE SEQUENCE [LARGE SCALE GENOMIC DNA]</scope>
    <source>
        <strain evidence="3">CBS 553.77</strain>
    </source>
</reference>
<gene>
    <name evidence="2" type="ORF">BDV28DRAFT_63305</name>
</gene>
<evidence type="ECO:0000256" key="1">
    <source>
        <dbReference type="SAM" id="MobiDB-lite"/>
    </source>
</evidence>
<proteinExistence type="predicted"/>
<evidence type="ECO:0000313" key="2">
    <source>
        <dbReference type="EMBL" id="KAE8349305.1"/>
    </source>
</evidence>
<feature type="region of interest" description="Disordered" evidence="1">
    <location>
        <begin position="91"/>
        <end position="132"/>
    </location>
</feature>
<accession>A0A5N6YUY9</accession>
<feature type="compositionally biased region" description="Acidic residues" evidence="1">
    <location>
        <begin position="112"/>
        <end position="122"/>
    </location>
</feature>
<dbReference type="AlphaFoldDB" id="A0A5N6YUY9"/>
<name>A0A5N6YUY9_9EURO</name>
<dbReference type="OrthoDB" id="3508621at2759"/>
<evidence type="ECO:0000313" key="3">
    <source>
        <dbReference type="Proteomes" id="UP000327118"/>
    </source>
</evidence>
<protein>
    <submittedName>
        <fullName evidence="2">Uncharacterized protein</fullName>
    </submittedName>
</protein>